<evidence type="ECO:0000313" key="1">
    <source>
        <dbReference type="EMBL" id="SFF81092.1"/>
    </source>
</evidence>
<reference evidence="1 2" key="1">
    <citation type="submission" date="2016-10" db="EMBL/GenBank/DDBJ databases">
        <authorList>
            <person name="de Groot N.N."/>
        </authorList>
    </citation>
    <scope>NUCLEOTIDE SEQUENCE [LARGE SCALE GENOMIC DNA]</scope>
    <source>
        <strain evidence="1 2">OK461</strain>
    </source>
</reference>
<dbReference type="Proteomes" id="UP000181942">
    <property type="component" value="Unassembled WGS sequence"/>
</dbReference>
<proteinExistence type="predicted"/>
<protein>
    <submittedName>
        <fullName evidence="1">Uncharacterized protein</fullName>
    </submittedName>
</protein>
<name>A0A1I2LNK1_9ACTN</name>
<evidence type="ECO:0000313" key="2">
    <source>
        <dbReference type="Proteomes" id="UP000181942"/>
    </source>
</evidence>
<dbReference type="AlphaFoldDB" id="A0A1I2LNK1"/>
<organism evidence="1 2">
    <name type="scientific">Streptomyces mirabilis</name>
    <dbReference type="NCBI Taxonomy" id="68239"/>
    <lineage>
        <taxon>Bacteria</taxon>
        <taxon>Bacillati</taxon>
        <taxon>Actinomycetota</taxon>
        <taxon>Actinomycetes</taxon>
        <taxon>Kitasatosporales</taxon>
        <taxon>Streptomycetaceae</taxon>
        <taxon>Streptomyces</taxon>
    </lineage>
</organism>
<gene>
    <name evidence="1" type="ORF">SAMN02787118_112125</name>
</gene>
<sequence>MGADHRVGDVLLVSCPYTDARVTRLTRREVVVEWPWWEVDPECDWIEWNGQVALAGDPASYDWDLELFRTEPPPRHLDVGTVCKVGIPPTVVHVMSVERMDPPLETGRLPRLGTQVMVLRTGQSHDPDLEWQGYGIAPDDGIPIALDLLFRPYACLVAGDEVADATGRAWRFDAPWDWHPFDGQEPSEPAWPLSLLTRDGHPDDAAATVVARATRSGSHEQELARWVELTQARPTRLVVVRDSARQPNR</sequence>
<accession>A0A1I2LNK1</accession>
<dbReference type="OrthoDB" id="4544554at2"/>
<dbReference type="EMBL" id="FONR01000012">
    <property type="protein sequence ID" value="SFF81092.1"/>
    <property type="molecule type" value="Genomic_DNA"/>
</dbReference>